<evidence type="ECO:0000313" key="1">
    <source>
        <dbReference type="EMBL" id="MEN7546578.1"/>
    </source>
</evidence>
<keyword evidence="2" id="KW-1185">Reference proteome</keyword>
<name>A0AAW9RYF1_9BACT</name>
<sequence length="190" mass="23323">MHEIEPFYRWEKYYNATEDAQSPFYGKQYETTYYTNDIYGYYIHPFWDYIGSETLYIKVLYANYDEGYMIIEMLGEWNDTLYNDIMFLKRNIVDHFLKKSINKFILIGENVLNFHGSDDCYYEEWFDDVEEGWIAGINFRDFVIDEWKKYNLDWYINYGGDMEIVNWRTLKPQVFCHLIDQKIQKRISLI</sequence>
<accession>A0AAW9RYF1</accession>
<dbReference type="RefSeq" id="WP_346819362.1">
    <property type="nucleotide sequence ID" value="NZ_JBDKWZ010000001.1"/>
</dbReference>
<reference evidence="1 2" key="1">
    <citation type="submission" date="2024-04" db="EMBL/GenBank/DDBJ databases">
        <title>Novel genus in family Flammeovirgaceae.</title>
        <authorList>
            <person name="Nguyen T.H."/>
            <person name="Vuong T.Q."/>
            <person name="Le H."/>
            <person name="Kim S.-G."/>
        </authorList>
    </citation>
    <scope>NUCLEOTIDE SEQUENCE [LARGE SCALE GENOMIC DNA]</scope>
    <source>
        <strain evidence="1 2">JCM 23209</strain>
    </source>
</reference>
<dbReference type="Proteomes" id="UP001403385">
    <property type="component" value="Unassembled WGS sequence"/>
</dbReference>
<gene>
    <name evidence="1" type="ORF">AAG747_01585</name>
</gene>
<comment type="caution">
    <text evidence="1">The sequence shown here is derived from an EMBL/GenBank/DDBJ whole genome shotgun (WGS) entry which is preliminary data.</text>
</comment>
<evidence type="ECO:0000313" key="2">
    <source>
        <dbReference type="Proteomes" id="UP001403385"/>
    </source>
</evidence>
<organism evidence="1 2">
    <name type="scientific">Rapidithrix thailandica</name>
    <dbReference type="NCBI Taxonomy" id="413964"/>
    <lineage>
        <taxon>Bacteria</taxon>
        <taxon>Pseudomonadati</taxon>
        <taxon>Bacteroidota</taxon>
        <taxon>Cytophagia</taxon>
        <taxon>Cytophagales</taxon>
        <taxon>Flammeovirgaceae</taxon>
        <taxon>Rapidithrix</taxon>
    </lineage>
</organism>
<protein>
    <submittedName>
        <fullName evidence="1">Uncharacterized protein</fullName>
    </submittedName>
</protein>
<dbReference type="EMBL" id="JBDKWZ010000001">
    <property type="protein sequence ID" value="MEN7546578.1"/>
    <property type="molecule type" value="Genomic_DNA"/>
</dbReference>
<proteinExistence type="predicted"/>
<dbReference type="AlphaFoldDB" id="A0AAW9RYF1"/>